<dbReference type="InterPro" id="IPR029068">
    <property type="entry name" value="Glyas_Bleomycin-R_OHBP_Dase"/>
</dbReference>
<comment type="caution">
    <text evidence="2">The sequence shown here is derived from an EMBL/GenBank/DDBJ whole genome shotgun (WGS) entry which is preliminary data.</text>
</comment>
<dbReference type="Gene3D" id="3.10.180.10">
    <property type="entry name" value="2,3-Dihydroxybiphenyl 1,2-Dioxygenase, domain 1"/>
    <property type="match status" value="1"/>
</dbReference>
<proteinExistence type="predicted"/>
<name>A0ABT6N153_9SPHN</name>
<dbReference type="InterPro" id="IPR037523">
    <property type="entry name" value="VOC_core"/>
</dbReference>
<evidence type="ECO:0000313" key="2">
    <source>
        <dbReference type="EMBL" id="MDH7639038.1"/>
    </source>
</evidence>
<dbReference type="PROSITE" id="PS51819">
    <property type="entry name" value="VOC"/>
    <property type="match status" value="1"/>
</dbReference>
<organism evidence="2 3">
    <name type="scientific">Sphingomonas oryzagri</name>
    <dbReference type="NCBI Taxonomy" id="3042314"/>
    <lineage>
        <taxon>Bacteria</taxon>
        <taxon>Pseudomonadati</taxon>
        <taxon>Pseudomonadota</taxon>
        <taxon>Alphaproteobacteria</taxon>
        <taxon>Sphingomonadales</taxon>
        <taxon>Sphingomonadaceae</taxon>
        <taxon>Sphingomonas</taxon>
    </lineage>
</organism>
<feature type="domain" description="VOC" evidence="1">
    <location>
        <begin position="19"/>
        <end position="138"/>
    </location>
</feature>
<dbReference type="Proteomes" id="UP001160625">
    <property type="component" value="Unassembled WGS sequence"/>
</dbReference>
<sequence length="173" mass="19394">MATVAEPHAKAEPALKLNFYSHATLECKDIVLTRKFFDEFLGFETVQMADVSFWARLGGDQIIVVVKSPAKAKDTMPFLNHNGLDVGTEAEVDAAYEVVKRDAEKWGLHKITKPVVQHGTYCFYFWDRDDNAWEILCNPKGGYSWGFTMGDQQGAGHMSRKFARPESTLTKGG</sequence>
<dbReference type="CDD" id="cd06587">
    <property type="entry name" value="VOC"/>
    <property type="match status" value="1"/>
</dbReference>
<dbReference type="Pfam" id="PF00903">
    <property type="entry name" value="Glyoxalase"/>
    <property type="match status" value="1"/>
</dbReference>
<reference evidence="2" key="1">
    <citation type="submission" date="2023-04" db="EMBL/GenBank/DDBJ databases">
        <title>Sphingomonas sp. MAHUQ-71 isolated from rice field.</title>
        <authorList>
            <person name="Huq M.A."/>
        </authorList>
    </citation>
    <scope>NUCLEOTIDE SEQUENCE</scope>
    <source>
        <strain evidence="2">MAHUQ-71</strain>
    </source>
</reference>
<accession>A0ABT6N153</accession>
<dbReference type="EMBL" id="JARYGZ010000001">
    <property type="protein sequence ID" value="MDH7639038.1"/>
    <property type="molecule type" value="Genomic_DNA"/>
</dbReference>
<dbReference type="InterPro" id="IPR004360">
    <property type="entry name" value="Glyas_Fos-R_dOase_dom"/>
</dbReference>
<protein>
    <submittedName>
        <fullName evidence="2">VOC family protein</fullName>
    </submittedName>
</protein>
<dbReference type="SUPFAM" id="SSF54593">
    <property type="entry name" value="Glyoxalase/Bleomycin resistance protein/Dihydroxybiphenyl dioxygenase"/>
    <property type="match status" value="1"/>
</dbReference>
<keyword evidence="3" id="KW-1185">Reference proteome</keyword>
<dbReference type="RefSeq" id="WP_281044306.1">
    <property type="nucleotide sequence ID" value="NZ_JARYGZ010000001.1"/>
</dbReference>
<evidence type="ECO:0000259" key="1">
    <source>
        <dbReference type="PROSITE" id="PS51819"/>
    </source>
</evidence>
<evidence type="ECO:0000313" key="3">
    <source>
        <dbReference type="Proteomes" id="UP001160625"/>
    </source>
</evidence>
<gene>
    <name evidence="2" type="ORF">QGN17_09885</name>
</gene>